<keyword evidence="7" id="KW-1185">Reference proteome</keyword>
<evidence type="ECO:0000259" key="5">
    <source>
        <dbReference type="Pfam" id="PF01555"/>
    </source>
</evidence>
<gene>
    <name evidence="6" type="ORF">GCM10009762_09720</name>
</gene>
<dbReference type="Proteomes" id="UP001501288">
    <property type="component" value="Unassembled WGS sequence"/>
</dbReference>
<dbReference type="Gene3D" id="3.40.50.150">
    <property type="entry name" value="Vaccinia Virus protein VP39"/>
    <property type="match status" value="1"/>
</dbReference>
<reference evidence="6 7" key="1">
    <citation type="journal article" date="2019" name="Int. J. Syst. Evol. Microbiol.">
        <title>The Global Catalogue of Microorganisms (GCM) 10K type strain sequencing project: providing services to taxonomists for standard genome sequencing and annotation.</title>
        <authorList>
            <consortium name="The Broad Institute Genomics Platform"/>
            <consortium name="The Broad Institute Genome Sequencing Center for Infectious Disease"/>
            <person name="Wu L."/>
            <person name="Ma J."/>
        </authorList>
    </citation>
    <scope>NUCLEOTIDE SEQUENCE [LARGE SCALE GENOMIC DNA]</scope>
    <source>
        <strain evidence="6 7">JCM 14588</strain>
    </source>
</reference>
<evidence type="ECO:0000256" key="1">
    <source>
        <dbReference type="ARBA" id="ARBA00006594"/>
    </source>
</evidence>
<dbReference type="PANTHER" id="PTHR13370:SF3">
    <property type="entry name" value="TRNA (GUANINE(10)-N2)-METHYLTRANSFERASE HOMOLOG"/>
    <property type="match status" value="1"/>
</dbReference>
<dbReference type="PANTHER" id="PTHR13370">
    <property type="entry name" value="RNA METHYLASE-RELATED"/>
    <property type="match status" value="1"/>
</dbReference>
<dbReference type="InterPro" id="IPR029063">
    <property type="entry name" value="SAM-dependent_MTases_sf"/>
</dbReference>
<dbReference type="SUPFAM" id="SSF53335">
    <property type="entry name" value="S-adenosyl-L-methionine-dependent methyltransferases"/>
    <property type="match status" value="1"/>
</dbReference>
<feature type="domain" description="DNA methylase N-4/N-6" evidence="5">
    <location>
        <begin position="127"/>
        <end position="377"/>
    </location>
</feature>
<evidence type="ECO:0000313" key="7">
    <source>
        <dbReference type="Proteomes" id="UP001501288"/>
    </source>
</evidence>
<dbReference type="Pfam" id="PF01555">
    <property type="entry name" value="N6_N4_Mtase"/>
    <property type="match status" value="1"/>
</dbReference>
<comment type="caution">
    <text evidence="6">The sequence shown here is derived from an EMBL/GenBank/DDBJ whole genome shotgun (WGS) entry which is preliminary data.</text>
</comment>
<dbReference type="PROSITE" id="PS00092">
    <property type="entry name" value="N6_MTASE"/>
    <property type="match status" value="1"/>
</dbReference>
<dbReference type="InterPro" id="IPR002941">
    <property type="entry name" value="DNA_methylase_N4/N6"/>
</dbReference>
<comment type="similarity">
    <text evidence="1 4">Belongs to the N(4)/N(6)-methyltransferase family.</text>
</comment>
<evidence type="ECO:0000256" key="2">
    <source>
        <dbReference type="ARBA" id="ARBA00022603"/>
    </source>
</evidence>
<dbReference type="InterPro" id="IPR001091">
    <property type="entry name" value="RM_Methyltransferase"/>
</dbReference>
<proteinExistence type="inferred from homology"/>
<accession>A0ABN2BDF1</accession>
<dbReference type="EC" id="2.1.1.-" evidence="4"/>
<evidence type="ECO:0000256" key="4">
    <source>
        <dbReference type="RuleBase" id="RU362026"/>
    </source>
</evidence>
<organism evidence="6 7">
    <name type="scientific">Dermacoccus barathri</name>
    <dbReference type="NCBI Taxonomy" id="322601"/>
    <lineage>
        <taxon>Bacteria</taxon>
        <taxon>Bacillati</taxon>
        <taxon>Actinomycetota</taxon>
        <taxon>Actinomycetes</taxon>
        <taxon>Micrococcales</taxon>
        <taxon>Dermacoccaceae</taxon>
        <taxon>Dermacoccus</taxon>
    </lineage>
</organism>
<protein>
    <recommendedName>
        <fullName evidence="4">Methyltransferase</fullName>
        <ecNumber evidence="4">2.1.1.-</ecNumber>
    </recommendedName>
</protein>
<keyword evidence="3" id="KW-0808">Transferase</keyword>
<evidence type="ECO:0000256" key="3">
    <source>
        <dbReference type="ARBA" id="ARBA00022679"/>
    </source>
</evidence>
<keyword evidence="2" id="KW-0489">Methyltransferase</keyword>
<name>A0ABN2BDF1_9MICO</name>
<dbReference type="InterPro" id="IPR002052">
    <property type="entry name" value="DNA_methylase_N6_adenine_CS"/>
</dbReference>
<sequence length="394" mass="43170">MKTTNTGPIPPGTVRDAVAKIMHDQGDDAISLRAIHHGVEVLLNRPVPQSSVRSALNLHTEDYSRAGRGMYRRKSTVLHAPAGSQEHEIAPVRATPPAALAERQIGNARLINADSLEWLNAQPECSVHGVVTDPPYGLVEYTAKEQQKLRSGRGGVWRIPPSFDGHQRAPLPRFTTLTSAELDQLDKFFKELGEALLRVLVPGGHILMAGNPLVSHRVAYALDVAGLERRGEIVRLVQTMRGGDRPKNAHDEFPDVSVMPRSQWEPWLLFRKPLEGTSAHNLRTWGTGGLRRISDEQPFGDVIRSAPTHRKERMIANHPSLKPQSFLRQVVRAILPLGTGVVLDPFAGSGSTLAAAEALGYRSVGIELDTTYFELATKAIPALASVDIPLHRSK</sequence>
<evidence type="ECO:0000313" key="6">
    <source>
        <dbReference type="EMBL" id="GAA1538094.1"/>
    </source>
</evidence>
<dbReference type="PRINTS" id="PR00508">
    <property type="entry name" value="S21N4MTFRASE"/>
</dbReference>
<dbReference type="EMBL" id="BAAANV010000030">
    <property type="protein sequence ID" value="GAA1538094.1"/>
    <property type="molecule type" value="Genomic_DNA"/>
</dbReference>